<proteinExistence type="predicted"/>
<dbReference type="EMBL" id="AM889285">
    <property type="protein sequence ID" value="CAP54070.1"/>
    <property type="molecule type" value="Genomic_DNA"/>
</dbReference>
<accession>A9H1W7</accession>
<evidence type="ECO:0000313" key="3">
    <source>
        <dbReference type="EMBL" id="CAP54070.1"/>
    </source>
</evidence>
<dbReference type="AlphaFoldDB" id="A9H1W7"/>
<gene>
    <name evidence="3" type="ordered locus">GDI0127</name>
</gene>
<feature type="region of interest" description="Disordered" evidence="2">
    <location>
        <begin position="1"/>
        <end position="21"/>
    </location>
</feature>
<keyword evidence="4" id="KW-1185">Reference proteome</keyword>
<reference evidence="3 4" key="1">
    <citation type="journal article" date="2009" name="BMC Genomics">
        <title>Complete genome sequence of the sugarcane nitrogen-fixing endophyte Gluconacetobacter diazotrophicus Pal5.</title>
        <authorList>
            <person name="Bertalan M."/>
            <person name="Albano R."/>
            <person name="Padua V."/>
            <person name="Rouws L."/>
            <person name="Rojas C."/>
            <person name="Hemerly A."/>
            <person name="Teixeira K."/>
            <person name="Schwab S."/>
            <person name="Araujo J."/>
            <person name="Oliveira A."/>
            <person name="Franca L."/>
            <person name="Magalhaes V."/>
            <person name="Alqueres S."/>
            <person name="Cardoso A."/>
            <person name="Almeida W."/>
            <person name="Loureiro M.M."/>
            <person name="Nogueira E."/>
            <person name="Cidade D."/>
            <person name="Oliveira D."/>
            <person name="Simao T."/>
            <person name="Macedo J."/>
            <person name="Valadao A."/>
            <person name="Dreschsel M."/>
            <person name="Freitas F."/>
            <person name="Vidal M."/>
            <person name="Guedes H."/>
            <person name="Rodrigues E."/>
            <person name="Meneses C."/>
            <person name="Brioso P."/>
            <person name="Pozzer L."/>
            <person name="Figueiredo D."/>
            <person name="Montano H."/>
            <person name="Junior J."/>
            <person name="Filho G."/>
            <person name="Flores V."/>
            <person name="Ferreira B."/>
            <person name="Branco A."/>
            <person name="Gonzalez P."/>
            <person name="Guillobel H."/>
            <person name="Lemos M."/>
            <person name="Seibel L."/>
            <person name="Macedo J."/>
            <person name="Alves-Ferreira M."/>
            <person name="Sachetto-Martins G."/>
            <person name="Coelho A."/>
            <person name="Santos E."/>
            <person name="Amaral G."/>
            <person name="Neves A."/>
            <person name="Pacheco A.B."/>
            <person name="Carvalho D."/>
            <person name="Lery L."/>
            <person name="Bisch P."/>
            <person name="Rossle S.C."/>
            <person name="Urmenyi T."/>
            <person name="Kruger W.V."/>
            <person name="Martins O."/>
            <person name="Baldani J.I."/>
            <person name="Ferreira P.C."/>
        </authorList>
    </citation>
    <scope>NUCLEOTIDE SEQUENCE [LARGE SCALE GENOMIC DNA]</scope>
    <source>
        <strain evidence="4">ATCC 49037 / DSM 5601 / CCUG 37298 / CIP 103539 / LMG 7603 / PAl5</strain>
    </source>
</reference>
<evidence type="ECO:0000256" key="1">
    <source>
        <dbReference type="ARBA" id="ARBA00022649"/>
    </source>
</evidence>
<evidence type="ECO:0008006" key="5">
    <source>
        <dbReference type="Google" id="ProtNLM"/>
    </source>
</evidence>
<dbReference type="InterPro" id="IPR009956">
    <property type="entry name" value="Post-segregation_anti-tox_CcdA"/>
</dbReference>
<dbReference type="Pfam" id="PF07362">
    <property type="entry name" value="CcdA"/>
    <property type="match status" value="1"/>
</dbReference>
<name>A9H1W7_GLUDA</name>
<evidence type="ECO:0000256" key="2">
    <source>
        <dbReference type="SAM" id="MobiDB-lite"/>
    </source>
</evidence>
<protein>
    <recommendedName>
        <fullName evidence="5">CcdB antidote-like protein</fullName>
    </recommendedName>
</protein>
<evidence type="ECO:0000313" key="4">
    <source>
        <dbReference type="Proteomes" id="UP000001176"/>
    </source>
</evidence>
<sequence length="96" mass="10854">MRTRSRIMPSRTSLGVSYDRSAPRRPVNLSLNTDLLAQVREVTPNLSATVETLLGDYLQSARKQREDEQRKLDGVIDAVNDLHARHGFLSDEFSTL</sequence>
<keyword evidence="1" id="KW-1277">Toxin-antitoxin system</keyword>
<dbReference type="KEGG" id="gdi:GDI0127"/>
<dbReference type="Proteomes" id="UP000001176">
    <property type="component" value="Chromosome"/>
</dbReference>
<organism evidence="3 4">
    <name type="scientific">Gluconacetobacter diazotrophicus (strain ATCC 49037 / DSM 5601 / CCUG 37298 / CIP 103539 / LMG 7603 / PAl5)</name>
    <dbReference type="NCBI Taxonomy" id="272568"/>
    <lineage>
        <taxon>Bacteria</taxon>
        <taxon>Pseudomonadati</taxon>
        <taxon>Pseudomonadota</taxon>
        <taxon>Alphaproteobacteria</taxon>
        <taxon>Acetobacterales</taxon>
        <taxon>Acetobacteraceae</taxon>
        <taxon>Gluconacetobacter</taxon>
    </lineage>
</organism>